<name>A0A2S8GG40_9BACT</name>
<evidence type="ECO:0000313" key="2">
    <source>
        <dbReference type="Proteomes" id="UP000239388"/>
    </source>
</evidence>
<dbReference type="RefSeq" id="WP_105350544.1">
    <property type="nucleotide sequence ID" value="NZ_PUIB01000001.1"/>
</dbReference>
<comment type="caution">
    <text evidence="1">The sequence shown here is derived from an EMBL/GenBank/DDBJ whole genome shotgun (WGS) entry which is preliminary data.</text>
</comment>
<dbReference type="OrthoDB" id="197790at2"/>
<dbReference type="Pfam" id="PF20461">
    <property type="entry name" value="DUF6714"/>
    <property type="match status" value="1"/>
</dbReference>
<organism evidence="1 2">
    <name type="scientific">Blastopirellula marina</name>
    <dbReference type="NCBI Taxonomy" id="124"/>
    <lineage>
        <taxon>Bacteria</taxon>
        <taxon>Pseudomonadati</taxon>
        <taxon>Planctomycetota</taxon>
        <taxon>Planctomycetia</taxon>
        <taxon>Pirellulales</taxon>
        <taxon>Pirellulaceae</taxon>
        <taxon>Blastopirellula</taxon>
    </lineage>
</organism>
<dbReference type="EMBL" id="PUIB01000001">
    <property type="protein sequence ID" value="PQO43436.1"/>
    <property type="molecule type" value="Genomic_DNA"/>
</dbReference>
<gene>
    <name evidence="1" type="ORF">C5Y98_00560</name>
</gene>
<dbReference type="InterPro" id="IPR046560">
    <property type="entry name" value="DUF6714"/>
</dbReference>
<dbReference type="Proteomes" id="UP000239388">
    <property type="component" value="Unassembled WGS sequence"/>
</dbReference>
<accession>A0A2S8GG40</accession>
<proteinExistence type="predicted"/>
<dbReference type="AlphaFoldDB" id="A0A2S8GG40"/>
<protein>
    <submittedName>
        <fullName evidence="1">Uncharacterized protein</fullName>
    </submittedName>
</protein>
<evidence type="ECO:0000313" key="1">
    <source>
        <dbReference type="EMBL" id="PQO43436.1"/>
    </source>
</evidence>
<sequence length="155" mass="17730">MKDEAAELIDFIRDAFRGVPLGDGIGLRQAEGLDDYASAEQLAQYREQDERLDWSQISPAMLAACESSLRYFDAAGMRFHLPAFVIRQLSGPHQRHLDVPLIYPDPKRHALLTTMQREAVRRYLTFVYKCYEDPEDTDVPAALAGYWNETHDPVD</sequence>
<reference evidence="1 2" key="1">
    <citation type="submission" date="2018-02" db="EMBL/GenBank/DDBJ databases">
        <title>Comparative genomes isolates from brazilian mangrove.</title>
        <authorList>
            <person name="Araujo J.E."/>
            <person name="Taketani R.G."/>
            <person name="Silva M.C.P."/>
            <person name="Loureco M.V."/>
            <person name="Andreote F.D."/>
        </authorList>
    </citation>
    <scope>NUCLEOTIDE SEQUENCE [LARGE SCALE GENOMIC DNA]</scope>
    <source>
        <strain evidence="1 2">NAP PRIS-MGV</strain>
    </source>
</reference>